<dbReference type="GO" id="GO:0005737">
    <property type="term" value="C:cytoplasm"/>
    <property type="evidence" value="ECO:0007669"/>
    <property type="project" value="TreeGrafter"/>
</dbReference>
<keyword evidence="3" id="KW-1185">Reference proteome</keyword>
<dbReference type="Proteomes" id="UP000321917">
    <property type="component" value="Unassembled WGS sequence"/>
</dbReference>
<dbReference type="CDD" id="cd07067">
    <property type="entry name" value="HP_PGM_like"/>
    <property type="match status" value="1"/>
</dbReference>
<dbReference type="AlphaFoldDB" id="A0A5C6Q5I3"/>
<name>A0A5C6Q5I3_9GAMM</name>
<dbReference type="EMBL" id="VOLR01000001">
    <property type="protein sequence ID" value="TWX62863.1"/>
    <property type="molecule type" value="Genomic_DNA"/>
</dbReference>
<dbReference type="SMART" id="SM00855">
    <property type="entry name" value="PGAM"/>
    <property type="match status" value="1"/>
</dbReference>
<reference evidence="2 4" key="1">
    <citation type="submission" date="2019-07" db="EMBL/GenBank/DDBJ databases">
        <title>Genomes of sea-ice associated Colwellia species.</title>
        <authorList>
            <person name="Bowman J.P."/>
        </authorList>
    </citation>
    <scope>NUCLEOTIDE SEQUENCE [LARGE SCALE GENOMIC DNA]</scope>
    <source>
        <strain evidence="1 3">ACAM 607</strain>
        <strain evidence="2 4">IC036</strain>
    </source>
</reference>
<dbReference type="InterPro" id="IPR013078">
    <property type="entry name" value="His_Pase_superF_clade-1"/>
</dbReference>
<proteinExistence type="predicted"/>
<dbReference type="GO" id="GO:0016791">
    <property type="term" value="F:phosphatase activity"/>
    <property type="evidence" value="ECO:0007669"/>
    <property type="project" value="TreeGrafter"/>
</dbReference>
<dbReference type="PANTHER" id="PTHR48100">
    <property type="entry name" value="BROAD-SPECIFICITY PHOSPHATASE YOR283W-RELATED"/>
    <property type="match status" value="1"/>
</dbReference>
<dbReference type="InterPro" id="IPR029033">
    <property type="entry name" value="His_PPase_superfam"/>
</dbReference>
<dbReference type="EMBL" id="VOLQ01000034">
    <property type="protein sequence ID" value="TWX64185.1"/>
    <property type="molecule type" value="Genomic_DNA"/>
</dbReference>
<dbReference type="PANTHER" id="PTHR48100:SF1">
    <property type="entry name" value="HISTIDINE PHOSPHATASE FAMILY PROTEIN-RELATED"/>
    <property type="match status" value="1"/>
</dbReference>
<accession>A0A5C6Q5I3</accession>
<evidence type="ECO:0000313" key="2">
    <source>
        <dbReference type="EMBL" id="TWX64185.1"/>
    </source>
</evidence>
<comment type="caution">
    <text evidence="2">The sequence shown here is derived from an EMBL/GenBank/DDBJ whole genome shotgun (WGS) entry which is preliminary data.</text>
</comment>
<evidence type="ECO:0000313" key="3">
    <source>
        <dbReference type="Proteomes" id="UP000321525"/>
    </source>
</evidence>
<organism evidence="2 4">
    <name type="scientific">Colwellia hornerae</name>
    <dbReference type="NCBI Taxonomy" id="89402"/>
    <lineage>
        <taxon>Bacteria</taxon>
        <taxon>Pseudomonadati</taxon>
        <taxon>Pseudomonadota</taxon>
        <taxon>Gammaproteobacteria</taxon>
        <taxon>Alteromonadales</taxon>
        <taxon>Colwelliaceae</taxon>
        <taxon>Colwellia</taxon>
    </lineage>
</organism>
<dbReference type="Proteomes" id="UP000321525">
    <property type="component" value="Unassembled WGS sequence"/>
</dbReference>
<dbReference type="Gene3D" id="3.40.50.1240">
    <property type="entry name" value="Phosphoglycerate mutase-like"/>
    <property type="match status" value="1"/>
</dbReference>
<dbReference type="OrthoDB" id="9783269at2"/>
<evidence type="ECO:0008006" key="5">
    <source>
        <dbReference type="Google" id="ProtNLM"/>
    </source>
</evidence>
<gene>
    <name evidence="1" type="ORF">ESZ26_00675</name>
    <name evidence="2" type="ORF">ESZ27_14990</name>
</gene>
<dbReference type="InterPro" id="IPR050275">
    <property type="entry name" value="PGM_Phosphatase"/>
</dbReference>
<dbReference type="Pfam" id="PF00300">
    <property type="entry name" value="His_Phos_1"/>
    <property type="match status" value="1"/>
</dbReference>
<protein>
    <recommendedName>
        <fullName evidence="5">Histidine phosphatase family protein</fullName>
    </recommendedName>
</protein>
<dbReference type="RefSeq" id="WP_146796126.1">
    <property type="nucleotide sequence ID" value="NZ_VOLP01000001.1"/>
</dbReference>
<evidence type="ECO:0000313" key="4">
    <source>
        <dbReference type="Proteomes" id="UP000321917"/>
    </source>
</evidence>
<sequence length="203" mass="22911">MLQRTLYLLRHGEIATPGILAGKTDVALSNKGLQQLWDVSQKLPEISSCISSPLQRCRVFAKAYSLKKNINLLLNDNLKEMNFGDWDGETYQALWQIKASALQPSLGDFWQNPWQHTAPNGETMVDFVERVDTWWQQWLADAPEGNTLVVAHGGVIKHLIARVLKLPIPGTVHMSHIDIPYAGLVKINIYTDDSGVDWPKIVW</sequence>
<evidence type="ECO:0000313" key="1">
    <source>
        <dbReference type="EMBL" id="TWX62863.1"/>
    </source>
</evidence>
<dbReference type="SUPFAM" id="SSF53254">
    <property type="entry name" value="Phosphoglycerate mutase-like"/>
    <property type="match status" value="1"/>
</dbReference>